<evidence type="ECO:0000256" key="3">
    <source>
        <dbReference type="ARBA" id="ARBA00023163"/>
    </source>
</evidence>
<dbReference type="CDD" id="cd06170">
    <property type="entry name" value="LuxR_C_like"/>
    <property type="match status" value="1"/>
</dbReference>
<dbReference type="Proteomes" id="UP001236014">
    <property type="component" value="Chromosome"/>
</dbReference>
<accession>A0A9Y2IIP9</accession>
<protein>
    <submittedName>
        <fullName evidence="6">LuxR C-terminal-related transcriptional regulator</fullName>
    </submittedName>
</protein>
<dbReference type="GO" id="GO:0003677">
    <property type="term" value="F:DNA binding"/>
    <property type="evidence" value="ECO:0007669"/>
    <property type="project" value="UniProtKB-KW"/>
</dbReference>
<feature type="region of interest" description="Disordered" evidence="4">
    <location>
        <begin position="461"/>
        <end position="480"/>
    </location>
</feature>
<proteinExistence type="predicted"/>
<dbReference type="PROSITE" id="PS50043">
    <property type="entry name" value="HTH_LUXR_2"/>
    <property type="match status" value="1"/>
</dbReference>
<dbReference type="SMART" id="SM00421">
    <property type="entry name" value="HTH_LUXR"/>
    <property type="match status" value="1"/>
</dbReference>
<dbReference type="InterPro" id="IPR000792">
    <property type="entry name" value="Tscrpt_reg_LuxR_C"/>
</dbReference>
<dbReference type="PROSITE" id="PS00622">
    <property type="entry name" value="HTH_LUXR_1"/>
    <property type="match status" value="1"/>
</dbReference>
<keyword evidence="1" id="KW-0805">Transcription regulation</keyword>
<reference evidence="6 7" key="1">
    <citation type="submission" date="2023-06" db="EMBL/GenBank/DDBJ databases">
        <authorList>
            <person name="Oyuntsetseg B."/>
            <person name="Kim S.B."/>
        </authorList>
    </citation>
    <scope>NUCLEOTIDE SEQUENCE [LARGE SCALE GENOMIC DNA]</scope>
    <source>
        <strain evidence="6 7">2-15</strain>
    </source>
</reference>
<organism evidence="6 7">
    <name type="scientific">Amycolatopsis carbonis</name>
    <dbReference type="NCBI Taxonomy" id="715471"/>
    <lineage>
        <taxon>Bacteria</taxon>
        <taxon>Bacillati</taxon>
        <taxon>Actinomycetota</taxon>
        <taxon>Actinomycetes</taxon>
        <taxon>Pseudonocardiales</taxon>
        <taxon>Pseudonocardiaceae</taxon>
        <taxon>Amycolatopsis</taxon>
    </lineage>
</organism>
<dbReference type="InterPro" id="IPR011990">
    <property type="entry name" value="TPR-like_helical_dom_sf"/>
</dbReference>
<feature type="domain" description="HTH luxR-type" evidence="5">
    <location>
        <begin position="472"/>
        <end position="537"/>
    </location>
</feature>
<dbReference type="Gene3D" id="1.25.40.10">
    <property type="entry name" value="Tetratricopeptide repeat domain"/>
    <property type="match status" value="1"/>
</dbReference>
<dbReference type="Gene3D" id="1.10.10.10">
    <property type="entry name" value="Winged helix-like DNA-binding domain superfamily/Winged helix DNA-binding domain"/>
    <property type="match status" value="1"/>
</dbReference>
<evidence type="ECO:0000259" key="5">
    <source>
        <dbReference type="PROSITE" id="PS50043"/>
    </source>
</evidence>
<dbReference type="EMBL" id="CP127294">
    <property type="protein sequence ID" value="WIX79716.1"/>
    <property type="molecule type" value="Genomic_DNA"/>
</dbReference>
<dbReference type="Pfam" id="PF00196">
    <property type="entry name" value="GerE"/>
    <property type="match status" value="1"/>
</dbReference>
<dbReference type="InterPro" id="IPR036388">
    <property type="entry name" value="WH-like_DNA-bd_sf"/>
</dbReference>
<evidence type="ECO:0000256" key="1">
    <source>
        <dbReference type="ARBA" id="ARBA00023015"/>
    </source>
</evidence>
<dbReference type="KEGG" id="acab:QRX50_02620"/>
<evidence type="ECO:0000256" key="4">
    <source>
        <dbReference type="SAM" id="MobiDB-lite"/>
    </source>
</evidence>
<evidence type="ECO:0000313" key="7">
    <source>
        <dbReference type="Proteomes" id="UP001236014"/>
    </source>
</evidence>
<dbReference type="PANTHER" id="PTHR44688">
    <property type="entry name" value="DNA-BINDING TRANSCRIPTIONAL ACTIVATOR DEVR_DOSR"/>
    <property type="match status" value="1"/>
</dbReference>
<dbReference type="GO" id="GO:0006355">
    <property type="term" value="P:regulation of DNA-templated transcription"/>
    <property type="evidence" value="ECO:0007669"/>
    <property type="project" value="InterPro"/>
</dbReference>
<dbReference type="PANTHER" id="PTHR44688:SF16">
    <property type="entry name" value="DNA-BINDING TRANSCRIPTIONAL ACTIVATOR DEVR_DOSR"/>
    <property type="match status" value="1"/>
</dbReference>
<evidence type="ECO:0000313" key="6">
    <source>
        <dbReference type="EMBL" id="WIX79716.1"/>
    </source>
</evidence>
<keyword evidence="2" id="KW-0238">DNA-binding</keyword>
<dbReference type="PRINTS" id="PR00038">
    <property type="entry name" value="HTHLUXR"/>
</dbReference>
<keyword evidence="7" id="KW-1185">Reference proteome</keyword>
<dbReference type="SUPFAM" id="SSF46894">
    <property type="entry name" value="C-terminal effector domain of the bipartite response regulators"/>
    <property type="match status" value="1"/>
</dbReference>
<evidence type="ECO:0000256" key="2">
    <source>
        <dbReference type="ARBA" id="ARBA00023125"/>
    </source>
</evidence>
<gene>
    <name evidence="6" type="ORF">QRX50_02620</name>
</gene>
<dbReference type="SUPFAM" id="SSF48452">
    <property type="entry name" value="TPR-like"/>
    <property type="match status" value="1"/>
</dbReference>
<name>A0A9Y2IIP9_9PSEU</name>
<dbReference type="RefSeq" id="WP_285970398.1">
    <property type="nucleotide sequence ID" value="NZ_CP127294.1"/>
</dbReference>
<keyword evidence="3" id="KW-0804">Transcription</keyword>
<dbReference type="InterPro" id="IPR016032">
    <property type="entry name" value="Sig_transdc_resp-reg_C-effctor"/>
</dbReference>
<dbReference type="AlphaFoldDB" id="A0A9Y2IIP9"/>
<sequence>MAVVNGEAAERAFAGQAWREVYARLTRGRAALTADDLVRLSTAAYLLGHDDESFESRERAYLEYVRGACPADAARCAFFLALPLLLRGEPARANGWLARARRLLDEHGLDCVERGYLLVPVGLQRIHGGDTRGAHDAFTSAVEIAARFGDADLLALGRHAQGRALIKLHRTAEGLALLDEAMVSVTSGEVSPIPAGVVYCSAIEGCHEVFDVIRAQEWTASLSAWCAAQPDLVLFRGQCLVHRSQVLQALGAWPEALAEARRAGERLSGPRRQPALGMALYQEAELRRLRGELAAADDGYRRAGEYGHPTQPGCALLRLAQGRTAAAVSAIGHAVVEAADDHLVRARMLAAQVEIVLAAGEPGVARGAADELSAIAAEIAMPLLRATAAHARGSVLLAEGDPSAALVELRAACERWAELDAPYDGARTRLLIARARQLTGDDDAAEVDFATAREVLQRLGADVSTPPTPPSTRPSQTSLTERELQVLALVAEGLSNRQIAARLVISEHTVRRHLQNVFAKLGVPSRAAAATHAVQQHLI</sequence>